<dbReference type="Proteomes" id="UP000809440">
    <property type="component" value="Unassembled WGS sequence"/>
</dbReference>
<dbReference type="AlphaFoldDB" id="A0A9Q2RYM1"/>
<dbReference type="InterPro" id="IPR002586">
    <property type="entry name" value="CobQ/CobB/MinD/ParA_Nub-bd_dom"/>
</dbReference>
<dbReference type="InterPro" id="IPR005702">
    <property type="entry name" value="Wzc-like_C"/>
</dbReference>
<dbReference type="InterPro" id="IPR050445">
    <property type="entry name" value="Bact_polysacc_biosynth/exp"/>
</dbReference>
<reference evidence="5 8" key="1">
    <citation type="submission" date="2021-01" db="EMBL/GenBank/DDBJ databases">
        <title>Diatom-associated Roseobacters Show Island Model of Population Structure.</title>
        <authorList>
            <person name="Qu L."/>
            <person name="Feng X."/>
            <person name="Chen Y."/>
            <person name="Li L."/>
            <person name="Wang X."/>
            <person name="Hu Z."/>
            <person name="Wang H."/>
            <person name="Luo H."/>
        </authorList>
    </citation>
    <scope>NUCLEOTIDE SEQUENCE</scope>
    <source>
        <strain evidence="6 8">CC28-63</strain>
        <strain evidence="5">CC28-69</strain>
    </source>
</reference>
<dbReference type="OrthoDB" id="9775724at2"/>
<dbReference type="CDD" id="cd05387">
    <property type="entry name" value="BY-kinase"/>
    <property type="match status" value="1"/>
</dbReference>
<evidence type="ECO:0000313" key="7">
    <source>
        <dbReference type="Proteomes" id="UP000755667"/>
    </source>
</evidence>
<dbReference type="SUPFAM" id="SSF52540">
    <property type="entry name" value="P-loop containing nucleoside triphosphate hydrolases"/>
    <property type="match status" value="1"/>
</dbReference>
<feature type="domain" description="CobQ/CobB/MinD/ParA nucleotide binding" evidence="4">
    <location>
        <begin position="204"/>
        <end position="382"/>
    </location>
</feature>
<comment type="caution">
    <text evidence="5">The sequence shown here is derived from an EMBL/GenBank/DDBJ whole genome shotgun (WGS) entry which is preliminary data.</text>
</comment>
<dbReference type="Proteomes" id="UP000755667">
    <property type="component" value="Unassembled WGS sequence"/>
</dbReference>
<evidence type="ECO:0000313" key="8">
    <source>
        <dbReference type="Proteomes" id="UP000809440"/>
    </source>
</evidence>
<dbReference type="InterPro" id="IPR027417">
    <property type="entry name" value="P-loop_NTPase"/>
</dbReference>
<evidence type="ECO:0000259" key="4">
    <source>
        <dbReference type="Pfam" id="PF01656"/>
    </source>
</evidence>
<dbReference type="EMBL" id="JAFBXF010000011">
    <property type="protein sequence ID" value="MBM2418475.1"/>
    <property type="molecule type" value="Genomic_DNA"/>
</dbReference>
<gene>
    <name evidence="5" type="ORF">JQX41_16725</name>
    <name evidence="6" type="ORF">JQX48_15935</name>
</gene>
<dbReference type="EMBL" id="JAFBXE010000011">
    <property type="protein sequence ID" value="MBM2413965.1"/>
    <property type="molecule type" value="Genomic_DNA"/>
</dbReference>
<dbReference type="GeneID" id="62641535"/>
<dbReference type="PANTHER" id="PTHR32309:SF31">
    <property type="entry name" value="CAPSULAR EXOPOLYSACCHARIDE FAMILY"/>
    <property type="match status" value="1"/>
</dbReference>
<keyword evidence="1" id="KW-0547">Nucleotide-binding</keyword>
<evidence type="ECO:0000313" key="5">
    <source>
        <dbReference type="EMBL" id="MBM2413965.1"/>
    </source>
</evidence>
<name>A0A9Q2RYM1_9RHOB</name>
<dbReference type="Pfam" id="PF01656">
    <property type="entry name" value="CbiA"/>
    <property type="match status" value="1"/>
</dbReference>
<protein>
    <submittedName>
        <fullName evidence="5">Exopolysaccharide biosynthesis protein</fullName>
    </submittedName>
</protein>
<evidence type="ECO:0000256" key="1">
    <source>
        <dbReference type="ARBA" id="ARBA00022741"/>
    </source>
</evidence>
<keyword evidence="8" id="KW-1185">Reference proteome</keyword>
<feature type="region of interest" description="Disordered" evidence="3">
    <location>
        <begin position="59"/>
        <end position="92"/>
    </location>
</feature>
<dbReference type="PANTHER" id="PTHR32309">
    <property type="entry name" value="TYROSINE-PROTEIN KINASE"/>
    <property type="match status" value="1"/>
</dbReference>
<organism evidence="5 7">
    <name type="scientific">Marivita cryptomonadis</name>
    <dbReference type="NCBI Taxonomy" id="505252"/>
    <lineage>
        <taxon>Bacteria</taxon>
        <taxon>Pseudomonadati</taxon>
        <taxon>Pseudomonadota</taxon>
        <taxon>Alphaproteobacteria</taxon>
        <taxon>Rhodobacterales</taxon>
        <taxon>Roseobacteraceae</taxon>
        <taxon>Marivita</taxon>
    </lineage>
</organism>
<dbReference type="Gene3D" id="3.40.50.300">
    <property type="entry name" value="P-loop containing nucleotide triphosphate hydrolases"/>
    <property type="match status" value="1"/>
</dbReference>
<keyword evidence="2" id="KW-0067">ATP-binding</keyword>
<evidence type="ECO:0000256" key="2">
    <source>
        <dbReference type="ARBA" id="ARBA00022840"/>
    </source>
</evidence>
<feature type="compositionally biased region" description="Basic and acidic residues" evidence="3">
    <location>
        <begin position="13"/>
        <end position="30"/>
    </location>
</feature>
<dbReference type="RefSeq" id="WP_085630253.1">
    <property type="nucleotide sequence ID" value="NZ_JAFBWU010000011.1"/>
</dbReference>
<accession>A0A9Q2RYM1</accession>
<feature type="region of interest" description="Disordered" evidence="3">
    <location>
        <begin position="1"/>
        <end position="35"/>
    </location>
</feature>
<sequence>MTEQPKFQRRKRREEASADVQPKRTPERNDTPTLDEIDALIAEKEALLRQRAELEALRKKEAARDAERVRAAEEAEEQARKEKAARDAELKAQRAAEREARLEAELVAKREAELETQRKGDVEQTAKLTSPLVLTSQPDAAPGKTEVFDREAAWNAIDRFPLDPQRLADRNVITALRQDPSHTRFDILRTRMLQALSENGWTRVAITSPTKDCGKTFTAANLAISLSRQENCRTVLLDLDMRSPSLHKIFGVTDTGAVGDMLRGQIAPEVHLQGFAPNTISAGSHVAIGFNGIVEPYAAELLQDPKTQAVLDDIEAKFQPSVMLFDLPPALLNDDVIAMLPHIDALLIVAAGGMTRAKEIKETERRLGDKVPLLGVVLNKAEHVETGDYPY</sequence>
<evidence type="ECO:0000313" key="6">
    <source>
        <dbReference type="EMBL" id="MBM2418475.1"/>
    </source>
</evidence>
<proteinExistence type="predicted"/>
<evidence type="ECO:0000256" key="3">
    <source>
        <dbReference type="SAM" id="MobiDB-lite"/>
    </source>
</evidence>